<dbReference type="AlphaFoldDB" id="E9J6N5"/>
<sequence length="75" mass="8372">RNGRVTIPPVGVVRNGKAKTSMRRDQEPCRGGITGLRRRPSAIGDKAGQYQFPGRPRITCRIWASRAINIRSAER</sequence>
<feature type="non-terminal residue" evidence="2">
    <location>
        <position position="1"/>
    </location>
</feature>
<gene>
    <name evidence="2" type="ORF">SINV_15783</name>
</gene>
<organism>
    <name type="scientific">Solenopsis invicta</name>
    <name type="common">Red imported fire ant</name>
    <name type="synonym">Solenopsis wagneri</name>
    <dbReference type="NCBI Taxonomy" id="13686"/>
    <lineage>
        <taxon>Eukaryota</taxon>
        <taxon>Metazoa</taxon>
        <taxon>Ecdysozoa</taxon>
        <taxon>Arthropoda</taxon>
        <taxon>Hexapoda</taxon>
        <taxon>Insecta</taxon>
        <taxon>Pterygota</taxon>
        <taxon>Neoptera</taxon>
        <taxon>Endopterygota</taxon>
        <taxon>Hymenoptera</taxon>
        <taxon>Apocrita</taxon>
        <taxon>Aculeata</taxon>
        <taxon>Formicoidea</taxon>
        <taxon>Formicidae</taxon>
        <taxon>Myrmicinae</taxon>
        <taxon>Solenopsis</taxon>
    </lineage>
</organism>
<protein>
    <submittedName>
        <fullName evidence="2">Uncharacterized protein</fullName>
    </submittedName>
</protein>
<evidence type="ECO:0000313" key="2">
    <source>
        <dbReference type="EMBL" id="EFZ11520.1"/>
    </source>
</evidence>
<dbReference type="HOGENOM" id="CLU_2678176_0_0_1"/>
<feature type="non-terminal residue" evidence="2">
    <location>
        <position position="75"/>
    </location>
</feature>
<dbReference type="EMBL" id="GL768313">
    <property type="protein sequence ID" value="EFZ11520.1"/>
    <property type="molecule type" value="Genomic_DNA"/>
</dbReference>
<proteinExistence type="predicted"/>
<feature type="region of interest" description="Disordered" evidence="1">
    <location>
        <begin position="16"/>
        <end position="40"/>
    </location>
</feature>
<reference evidence="2" key="1">
    <citation type="journal article" date="2011" name="Proc. Natl. Acad. Sci. U.S.A.">
        <title>The genome of the fire ant Solenopsis invicta.</title>
        <authorList>
            <person name="Wurm Y."/>
            <person name="Wang J."/>
            <person name="Riba-Grognuz O."/>
            <person name="Corona M."/>
            <person name="Nygaard S."/>
            <person name="Hunt B.G."/>
            <person name="Ingram K.K."/>
            <person name="Falquet L."/>
            <person name="Nipitwattanaphon M."/>
            <person name="Gotzek D."/>
            <person name="Dijkstra M.B."/>
            <person name="Oettler J."/>
            <person name="Comtesse F."/>
            <person name="Shih C.J."/>
            <person name="Wu W.J."/>
            <person name="Yang C.C."/>
            <person name="Thomas J."/>
            <person name="Beaudoing E."/>
            <person name="Pradervand S."/>
            <person name="Flegel V."/>
            <person name="Cook E.D."/>
            <person name="Fabbretti R."/>
            <person name="Stockinger H."/>
            <person name="Long L."/>
            <person name="Farmerie W.G."/>
            <person name="Oakey J."/>
            <person name="Boomsma J.J."/>
            <person name="Pamilo P."/>
            <person name="Yi S.V."/>
            <person name="Heinze J."/>
            <person name="Goodisman M.A."/>
            <person name="Farinelli L."/>
            <person name="Harshman K."/>
            <person name="Hulo N."/>
            <person name="Cerutti L."/>
            <person name="Xenarios I."/>
            <person name="Shoemaker D."/>
            <person name="Keller L."/>
        </authorList>
    </citation>
    <scope>NUCLEOTIDE SEQUENCE [LARGE SCALE GENOMIC DNA]</scope>
</reference>
<evidence type="ECO:0000256" key="1">
    <source>
        <dbReference type="SAM" id="MobiDB-lite"/>
    </source>
</evidence>
<accession>E9J6N5</accession>
<name>E9J6N5_SOLIN</name>